<organism evidence="2 3">
    <name type="scientific">Neoarthrinium moseri</name>
    <dbReference type="NCBI Taxonomy" id="1658444"/>
    <lineage>
        <taxon>Eukaryota</taxon>
        <taxon>Fungi</taxon>
        <taxon>Dikarya</taxon>
        <taxon>Ascomycota</taxon>
        <taxon>Pezizomycotina</taxon>
        <taxon>Sordariomycetes</taxon>
        <taxon>Xylariomycetidae</taxon>
        <taxon>Amphisphaeriales</taxon>
        <taxon>Apiosporaceae</taxon>
        <taxon>Neoarthrinium</taxon>
    </lineage>
</organism>
<evidence type="ECO:0000313" key="3">
    <source>
        <dbReference type="Proteomes" id="UP000829685"/>
    </source>
</evidence>
<feature type="compositionally biased region" description="Low complexity" evidence="1">
    <location>
        <begin position="219"/>
        <end position="242"/>
    </location>
</feature>
<dbReference type="EMBL" id="JAFIMR010000060">
    <property type="protein sequence ID" value="KAI1852884.1"/>
    <property type="molecule type" value="Genomic_DNA"/>
</dbReference>
<gene>
    <name evidence="2" type="ORF">JX265_012912</name>
</gene>
<reference evidence="2" key="1">
    <citation type="submission" date="2021-03" db="EMBL/GenBank/DDBJ databases">
        <title>Revisited historic fungal species revealed as producer of novel bioactive compounds through whole genome sequencing and comparative genomics.</title>
        <authorList>
            <person name="Vignolle G.A."/>
            <person name="Hochenegger N."/>
            <person name="Mach R.L."/>
            <person name="Mach-Aigner A.R."/>
            <person name="Javad Rahimi M."/>
            <person name="Salim K.A."/>
            <person name="Chan C.M."/>
            <person name="Lim L.B.L."/>
            <person name="Cai F."/>
            <person name="Druzhinina I.S."/>
            <person name="U'Ren J.M."/>
            <person name="Derntl C."/>
        </authorList>
    </citation>
    <scope>NUCLEOTIDE SEQUENCE</scope>
    <source>
        <strain evidence="2">TUCIM 5799</strain>
    </source>
</reference>
<feature type="compositionally biased region" description="Basic and acidic residues" evidence="1">
    <location>
        <begin position="154"/>
        <end position="170"/>
    </location>
</feature>
<dbReference type="Proteomes" id="UP000829685">
    <property type="component" value="Unassembled WGS sequence"/>
</dbReference>
<feature type="compositionally biased region" description="Basic and acidic residues" evidence="1">
    <location>
        <begin position="100"/>
        <end position="114"/>
    </location>
</feature>
<feature type="compositionally biased region" description="Low complexity" evidence="1">
    <location>
        <begin position="118"/>
        <end position="128"/>
    </location>
</feature>
<accession>A0A9P9W999</accession>
<sequence length="338" mass="36863">MGTTPPPHRKQHKPSSSLGSLYEVLADLDETQLHYLIQEMNHTGDQHVPVSQAVSAFESQNPSDSLNNVRASMMPAPNGLQRTLSKSQQGKLRLQTAFRREPSLRQRRLQENHRAAHPAEPAHVVAPETPKRPAPSDYTGTPEPLSPPAQVSSIHEEPRRALTQPRKAETIPDPVVSQTLSDQPRKPPAYRRIPRPTFSLPPGVTVTDLLQLLETEFLSSSLDDPPSPGSFSSPSPLLLSTPLPKPLPRTPGSGGAHTLRKYSSRLDMALEAERSASSTEEIGLGMLEPRPVKTASMRTSATSTPISFEDSFDCGFSGQTPPAQPMVLEGIFDVLNNQ</sequence>
<dbReference type="AlphaFoldDB" id="A0A9P9W999"/>
<protein>
    <submittedName>
        <fullName evidence="2">Uncharacterized protein</fullName>
    </submittedName>
</protein>
<evidence type="ECO:0000313" key="2">
    <source>
        <dbReference type="EMBL" id="KAI1852884.1"/>
    </source>
</evidence>
<proteinExistence type="predicted"/>
<feature type="region of interest" description="Disordered" evidence="1">
    <location>
        <begin position="100"/>
        <end position="196"/>
    </location>
</feature>
<comment type="caution">
    <text evidence="2">The sequence shown here is derived from an EMBL/GenBank/DDBJ whole genome shotgun (WGS) entry which is preliminary data.</text>
</comment>
<feature type="region of interest" description="Disordered" evidence="1">
    <location>
        <begin position="219"/>
        <end position="258"/>
    </location>
</feature>
<evidence type="ECO:0000256" key="1">
    <source>
        <dbReference type="SAM" id="MobiDB-lite"/>
    </source>
</evidence>
<name>A0A9P9W999_9PEZI</name>
<keyword evidence="3" id="KW-1185">Reference proteome</keyword>